<organism evidence="8 9">
    <name type="scientific">Pseudodonghicola xiamenensis</name>
    <dbReference type="NCBI Taxonomy" id="337702"/>
    <lineage>
        <taxon>Bacteria</taxon>
        <taxon>Pseudomonadati</taxon>
        <taxon>Pseudomonadota</taxon>
        <taxon>Alphaproteobacteria</taxon>
        <taxon>Rhodobacterales</taxon>
        <taxon>Paracoccaceae</taxon>
        <taxon>Pseudodonghicola</taxon>
    </lineage>
</organism>
<dbReference type="AlphaFoldDB" id="A0A8J3MER0"/>
<evidence type="ECO:0000259" key="7">
    <source>
        <dbReference type="SMART" id="SM00833"/>
    </source>
</evidence>
<dbReference type="InterPro" id="IPR051316">
    <property type="entry name" value="Zinc-reg_GTPase_activator"/>
</dbReference>
<keyword evidence="8" id="KW-0067">ATP-binding</keyword>
<dbReference type="RefSeq" id="WP_051312573.1">
    <property type="nucleotide sequence ID" value="NZ_BNAP01000024.1"/>
</dbReference>
<reference evidence="8" key="2">
    <citation type="submission" date="2020-09" db="EMBL/GenBank/DDBJ databases">
        <authorList>
            <person name="Sun Q."/>
            <person name="Zhou Y."/>
        </authorList>
    </citation>
    <scope>NUCLEOTIDE SEQUENCE</scope>
    <source>
        <strain evidence="8">CGMCC 1.7081</strain>
    </source>
</reference>
<evidence type="ECO:0000313" key="8">
    <source>
        <dbReference type="EMBL" id="GHG99619.1"/>
    </source>
</evidence>
<evidence type="ECO:0000256" key="3">
    <source>
        <dbReference type="ARBA" id="ARBA00023186"/>
    </source>
</evidence>
<keyword evidence="3" id="KW-0143">Chaperone</keyword>
<dbReference type="EMBL" id="BNAP01000024">
    <property type="protein sequence ID" value="GHG99619.1"/>
    <property type="molecule type" value="Genomic_DNA"/>
</dbReference>
<comment type="function">
    <text evidence="5">Zinc chaperone that directly transfers zinc cofactor to target proteins, thereby activating them. Zinc is transferred from the CXCC motif in the GTPase domain to the zinc binding site in target proteins in a process requiring GTP hydrolysis.</text>
</comment>
<comment type="similarity">
    <text evidence="4">Belongs to the SIMIBI class G3E GTPase family. ZNG1 subfamily.</text>
</comment>
<evidence type="ECO:0000313" key="9">
    <source>
        <dbReference type="Proteomes" id="UP000611500"/>
    </source>
</evidence>
<evidence type="ECO:0000256" key="6">
    <source>
        <dbReference type="ARBA" id="ARBA00049117"/>
    </source>
</evidence>
<dbReference type="PANTHER" id="PTHR13748:SF62">
    <property type="entry name" value="COBW DOMAIN-CONTAINING PROTEIN"/>
    <property type="match status" value="1"/>
</dbReference>
<sequence length="430" mass="46392">MAQNNFIAGEIGRSAAARRVPVTVLTGFLGAGKTTLLNSLVNRPDMAGVAVFINELGDVGIDHHLVERIDDALVILDSGCLCCTVQGDLMTALMRLHDRVARREIPPVTRVLIETTGLADPGPVLRALMEDRMVSARYRCDGVLTVVDVTRARDQIDRHREAMVQISMADRLLLSKCDLAGQVERDAVERMLAALNPTAPRLALDRGAAEPADLFASGLYAVEDAPRDLNGWLGGALWRGNGGARTGVASAMFPVLPADTPPVHGHGTHASPHSGRVRSFVLTFETAPGWRGFSVAMGEILSDWAGKLLRVKGLMALPGLDVPMAVQCVEDVAYAPVRLEAWPKTGPLADGFGRLVFIGEDLTDEDEAEIRVRLARVPGDRDALRRLAGCRGLPTRNWLSERLPLTPRAGLVSEAFVIQPRFLGEVRGHG</sequence>
<dbReference type="InterPro" id="IPR011629">
    <property type="entry name" value="CobW-like_C"/>
</dbReference>
<comment type="catalytic activity">
    <reaction evidence="6">
        <text>GTP + H2O = GDP + phosphate + H(+)</text>
        <dbReference type="Rhea" id="RHEA:19669"/>
        <dbReference type="ChEBI" id="CHEBI:15377"/>
        <dbReference type="ChEBI" id="CHEBI:15378"/>
        <dbReference type="ChEBI" id="CHEBI:37565"/>
        <dbReference type="ChEBI" id="CHEBI:43474"/>
        <dbReference type="ChEBI" id="CHEBI:58189"/>
    </reaction>
    <physiologicalReaction direction="left-to-right" evidence="6">
        <dbReference type="Rhea" id="RHEA:19670"/>
    </physiologicalReaction>
</comment>
<protein>
    <submittedName>
        <fullName evidence="8">ATP-binding protein</fullName>
    </submittedName>
</protein>
<dbReference type="InterPro" id="IPR003495">
    <property type="entry name" value="CobW/HypB/UreG_nucleotide-bd"/>
</dbReference>
<dbReference type="GO" id="GO:0005524">
    <property type="term" value="F:ATP binding"/>
    <property type="evidence" value="ECO:0007669"/>
    <property type="project" value="UniProtKB-KW"/>
</dbReference>
<evidence type="ECO:0000256" key="4">
    <source>
        <dbReference type="ARBA" id="ARBA00034320"/>
    </source>
</evidence>
<accession>A0A8J3MER0</accession>
<dbReference type="SUPFAM" id="SSF52540">
    <property type="entry name" value="P-loop containing nucleoside triphosphate hydrolases"/>
    <property type="match status" value="1"/>
</dbReference>
<dbReference type="PANTHER" id="PTHR13748">
    <property type="entry name" value="COBW-RELATED"/>
    <property type="match status" value="1"/>
</dbReference>
<dbReference type="Gene3D" id="3.30.1220.10">
    <property type="entry name" value="CobW-like, C-terminal domain"/>
    <property type="match status" value="1"/>
</dbReference>
<dbReference type="Gene3D" id="3.40.50.300">
    <property type="entry name" value="P-loop containing nucleotide triphosphate hydrolases"/>
    <property type="match status" value="1"/>
</dbReference>
<reference evidence="8" key="1">
    <citation type="journal article" date="2014" name="Int. J. Syst. Evol. Microbiol.">
        <title>Complete genome sequence of Corynebacterium casei LMG S-19264T (=DSM 44701T), isolated from a smear-ripened cheese.</title>
        <authorList>
            <consortium name="US DOE Joint Genome Institute (JGI-PGF)"/>
            <person name="Walter F."/>
            <person name="Albersmeier A."/>
            <person name="Kalinowski J."/>
            <person name="Ruckert C."/>
        </authorList>
    </citation>
    <scope>NUCLEOTIDE SEQUENCE</scope>
    <source>
        <strain evidence="8">CGMCC 1.7081</strain>
    </source>
</reference>
<keyword evidence="2" id="KW-0378">Hydrolase</keyword>
<evidence type="ECO:0000256" key="2">
    <source>
        <dbReference type="ARBA" id="ARBA00022801"/>
    </source>
</evidence>
<dbReference type="GO" id="GO:0016787">
    <property type="term" value="F:hydrolase activity"/>
    <property type="evidence" value="ECO:0007669"/>
    <property type="project" value="UniProtKB-KW"/>
</dbReference>
<evidence type="ECO:0000256" key="5">
    <source>
        <dbReference type="ARBA" id="ARBA00045658"/>
    </source>
</evidence>
<comment type="caution">
    <text evidence="8">The sequence shown here is derived from an EMBL/GenBank/DDBJ whole genome shotgun (WGS) entry which is preliminary data.</text>
</comment>
<gene>
    <name evidence="8" type="ORF">GCM10010961_35620</name>
</gene>
<proteinExistence type="inferred from homology"/>
<dbReference type="Pfam" id="PF02492">
    <property type="entry name" value="cobW"/>
    <property type="match status" value="1"/>
</dbReference>
<dbReference type="CDD" id="cd03112">
    <property type="entry name" value="CobW-like"/>
    <property type="match status" value="1"/>
</dbReference>
<dbReference type="SMART" id="SM00833">
    <property type="entry name" value="CobW_C"/>
    <property type="match status" value="1"/>
</dbReference>
<keyword evidence="1" id="KW-0547">Nucleotide-binding</keyword>
<dbReference type="SUPFAM" id="SSF90002">
    <property type="entry name" value="Hypothetical protein YjiA, C-terminal domain"/>
    <property type="match status" value="1"/>
</dbReference>
<evidence type="ECO:0000256" key="1">
    <source>
        <dbReference type="ARBA" id="ARBA00022741"/>
    </source>
</evidence>
<dbReference type="InterPro" id="IPR036627">
    <property type="entry name" value="CobW-likC_sf"/>
</dbReference>
<name>A0A8J3MER0_9RHOB</name>
<dbReference type="Proteomes" id="UP000611500">
    <property type="component" value="Unassembled WGS sequence"/>
</dbReference>
<keyword evidence="9" id="KW-1185">Reference proteome</keyword>
<dbReference type="GO" id="GO:0005737">
    <property type="term" value="C:cytoplasm"/>
    <property type="evidence" value="ECO:0007669"/>
    <property type="project" value="TreeGrafter"/>
</dbReference>
<dbReference type="Pfam" id="PF07683">
    <property type="entry name" value="CobW_C"/>
    <property type="match status" value="1"/>
</dbReference>
<dbReference type="InterPro" id="IPR027417">
    <property type="entry name" value="P-loop_NTPase"/>
</dbReference>
<feature type="domain" description="CobW C-terminal" evidence="7">
    <location>
        <begin position="277"/>
        <end position="378"/>
    </location>
</feature>